<evidence type="ECO:0000313" key="2">
    <source>
        <dbReference type="EMBL" id="MCW4092064.1"/>
    </source>
</evidence>
<evidence type="ECO:0000313" key="3">
    <source>
        <dbReference type="Proteomes" id="UP001209074"/>
    </source>
</evidence>
<protein>
    <recommendedName>
        <fullName evidence="1">RNA polymerase sigma-70 region 2 domain-containing protein</fullName>
    </recommendedName>
</protein>
<dbReference type="EMBL" id="JAPDUS010000001">
    <property type="protein sequence ID" value="MCW4092064.1"/>
    <property type="molecule type" value="Genomic_DNA"/>
</dbReference>
<evidence type="ECO:0000259" key="1">
    <source>
        <dbReference type="Pfam" id="PF04542"/>
    </source>
</evidence>
<dbReference type="InterPro" id="IPR013325">
    <property type="entry name" value="RNA_pol_sigma_r2"/>
</dbReference>
<sequence length="114" mass="12935">MANNNTTTNKVKKPIINNEEALRIITLIQQGDSHAENELAELGSVFVKAVAKQYVGKGLSDEELIAASRYGMLRASHKFDKSRGFKFASYAVWWMREAILQAIHKKKITKEERI</sequence>
<dbReference type="GO" id="GO:0003700">
    <property type="term" value="F:DNA-binding transcription factor activity"/>
    <property type="evidence" value="ECO:0007669"/>
    <property type="project" value="InterPro"/>
</dbReference>
<dbReference type="SUPFAM" id="SSF88946">
    <property type="entry name" value="Sigma2 domain of RNA polymerase sigma factors"/>
    <property type="match status" value="1"/>
</dbReference>
<accession>A0AAW5TZ71</accession>
<proteinExistence type="predicted"/>
<dbReference type="PANTHER" id="PTHR30603">
    <property type="entry name" value="RNA POLYMERASE SIGMA FACTOR RPO"/>
    <property type="match status" value="1"/>
</dbReference>
<dbReference type="GO" id="GO:0006352">
    <property type="term" value="P:DNA-templated transcription initiation"/>
    <property type="evidence" value="ECO:0007669"/>
    <property type="project" value="InterPro"/>
</dbReference>
<dbReference type="InterPro" id="IPR007627">
    <property type="entry name" value="RNA_pol_sigma70_r2"/>
</dbReference>
<dbReference type="Proteomes" id="UP001209074">
    <property type="component" value="Unassembled WGS sequence"/>
</dbReference>
<dbReference type="InterPro" id="IPR050239">
    <property type="entry name" value="Sigma-70_RNA_pol_init_factors"/>
</dbReference>
<dbReference type="Gene3D" id="1.20.120.1810">
    <property type="match status" value="1"/>
</dbReference>
<dbReference type="PANTHER" id="PTHR30603:SF47">
    <property type="entry name" value="RNA POLYMERASE SIGMA FACTOR SIGD, CHLOROPLASTIC"/>
    <property type="match status" value="1"/>
</dbReference>
<dbReference type="AlphaFoldDB" id="A0AAW5TZ71"/>
<name>A0AAW5TZ71_9BACT</name>
<feature type="domain" description="RNA polymerase sigma-70 region 2" evidence="1">
    <location>
        <begin position="46"/>
        <end position="107"/>
    </location>
</feature>
<organism evidence="2 3">
    <name type="scientific">Segatella copri</name>
    <dbReference type="NCBI Taxonomy" id="165179"/>
    <lineage>
        <taxon>Bacteria</taxon>
        <taxon>Pseudomonadati</taxon>
        <taxon>Bacteroidota</taxon>
        <taxon>Bacteroidia</taxon>
        <taxon>Bacteroidales</taxon>
        <taxon>Prevotellaceae</taxon>
        <taxon>Segatella</taxon>
    </lineage>
</organism>
<dbReference type="RefSeq" id="WP_264959320.1">
    <property type="nucleotide sequence ID" value="NZ_JAPDUQ010000001.1"/>
</dbReference>
<comment type="caution">
    <text evidence="2">The sequence shown here is derived from an EMBL/GenBank/DDBJ whole genome shotgun (WGS) entry which is preliminary data.</text>
</comment>
<dbReference type="Pfam" id="PF04542">
    <property type="entry name" value="Sigma70_r2"/>
    <property type="match status" value="1"/>
</dbReference>
<reference evidence="2" key="1">
    <citation type="submission" date="2022-11" db="EMBL/GenBank/DDBJ databases">
        <title>Genomic repertoires linked with pathogenic potency of arthritogenic Prevotella copri isolated from the gut of rheumatoid arthritis patients.</title>
        <authorList>
            <person name="Nii T."/>
            <person name="Maeda Y."/>
            <person name="Motooka D."/>
            <person name="Naito M."/>
            <person name="Matsumoto Y."/>
            <person name="Ogawa T."/>
            <person name="Oguro-Igashira E."/>
            <person name="Kishikawa T."/>
            <person name="Yamashita M."/>
            <person name="Koizumi S."/>
            <person name="Kurakawa T."/>
            <person name="Okumura R."/>
            <person name="Kayama H."/>
            <person name="Murakami M."/>
            <person name="Sakaguchi T."/>
            <person name="Das B."/>
            <person name="Nakamura S."/>
            <person name="Okada Y."/>
            <person name="Kumanogoh A."/>
            <person name="Takeda K."/>
        </authorList>
    </citation>
    <scope>NUCLEOTIDE SEQUENCE</scope>
    <source>
        <strain evidence="2">N016-13</strain>
    </source>
</reference>
<gene>
    <name evidence="2" type="ORF">ONT05_00570</name>
</gene>